<comment type="caution">
    <text evidence="1">The sequence shown here is derived from an EMBL/GenBank/DDBJ whole genome shotgun (WGS) entry which is preliminary data.</text>
</comment>
<proteinExistence type="predicted"/>
<name>A0AA88TN57_9TELE</name>
<sequence length="85" mass="9560">MRPLNDFLQSRSSGGPEERVIVNSNKAEVYFQSSADDFHLCREEDEAQVLWVKCERSFTCAAQQVLSASFIKAPPQLDVINPLNS</sequence>
<accession>A0AA88TN57</accession>
<reference evidence="1" key="1">
    <citation type="submission" date="2023-08" db="EMBL/GenBank/DDBJ databases">
        <title>Chromosome-level Genome Assembly of mud carp (Cirrhinus molitorella).</title>
        <authorList>
            <person name="Liu H."/>
        </authorList>
    </citation>
    <scope>NUCLEOTIDE SEQUENCE</scope>
    <source>
        <strain evidence="1">Prfri</strain>
        <tissue evidence="1">Muscle</tissue>
    </source>
</reference>
<protein>
    <submittedName>
        <fullName evidence="1">Uncharacterized protein</fullName>
    </submittedName>
</protein>
<organism evidence="1 2">
    <name type="scientific">Cirrhinus molitorella</name>
    <name type="common">mud carp</name>
    <dbReference type="NCBI Taxonomy" id="172907"/>
    <lineage>
        <taxon>Eukaryota</taxon>
        <taxon>Metazoa</taxon>
        <taxon>Chordata</taxon>
        <taxon>Craniata</taxon>
        <taxon>Vertebrata</taxon>
        <taxon>Euteleostomi</taxon>
        <taxon>Actinopterygii</taxon>
        <taxon>Neopterygii</taxon>
        <taxon>Teleostei</taxon>
        <taxon>Ostariophysi</taxon>
        <taxon>Cypriniformes</taxon>
        <taxon>Cyprinidae</taxon>
        <taxon>Labeoninae</taxon>
        <taxon>Labeonini</taxon>
        <taxon>Cirrhinus</taxon>
    </lineage>
</organism>
<keyword evidence="2" id="KW-1185">Reference proteome</keyword>
<evidence type="ECO:0000313" key="1">
    <source>
        <dbReference type="EMBL" id="KAK2874723.1"/>
    </source>
</evidence>
<gene>
    <name evidence="1" type="ORF">Q8A67_021876</name>
</gene>
<dbReference type="Proteomes" id="UP001187343">
    <property type="component" value="Unassembled WGS sequence"/>
</dbReference>
<dbReference type="EMBL" id="JAUYZG010000021">
    <property type="protein sequence ID" value="KAK2874723.1"/>
    <property type="molecule type" value="Genomic_DNA"/>
</dbReference>
<dbReference type="AlphaFoldDB" id="A0AA88TN57"/>
<evidence type="ECO:0000313" key="2">
    <source>
        <dbReference type="Proteomes" id="UP001187343"/>
    </source>
</evidence>